<comment type="subunit">
    <text evidence="6">Monomer. Associates with the 50S ribosomal subunit.</text>
</comment>
<dbReference type="PATRIC" id="fig|632773.3.peg.1831"/>
<feature type="binding site" evidence="7">
    <location>
        <begin position="206"/>
        <end position="213"/>
    </location>
    <ligand>
        <name>GTP</name>
        <dbReference type="ChEBI" id="CHEBI:37565"/>
    </ligand>
</feature>
<feature type="binding site" evidence="7">
    <location>
        <begin position="253"/>
        <end position="256"/>
    </location>
    <ligand>
        <name>GTP</name>
        <dbReference type="ChEBI" id="CHEBI:37565"/>
    </ligand>
</feature>
<dbReference type="GO" id="GO:0005525">
    <property type="term" value="F:GTP binding"/>
    <property type="evidence" value="ECO:0007669"/>
    <property type="project" value="UniProtKB-UniRule"/>
</dbReference>
<keyword evidence="5 6" id="KW-0342">GTP-binding</keyword>
<dbReference type="CDD" id="cd01878">
    <property type="entry name" value="HflX"/>
    <property type="match status" value="1"/>
</dbReference>
<dbReference type="FunFam" id="3.40.50.11060:FF:000001">
    <property type="entry name" value="GTPase HflX"/>
    <property type="match status" value="1"/>
</dbReference>
<evidence type="ECO:0000256" key="7">
    <source>
        <dbReference type="PIRSR" id="PIRSR006809-1"/>
    </source>
</evidence>
<dbReference type="InterPro" id="IPR030394">
    <property type="entry name" value="G_HFLX_dom"/>
</dbReference>
<evidence type="ECO:0000313" key="10">
    <source>
        <dbReference type="EMBL" id="AOM83105.1"/>
    </source>
</evidence>
<dbReference type="GO" id="GO:0003924">
    <property type="term" value="F:GTPase activity"/>
    <property type="evidence" value="ECO:0007669"/>
    <property type="project" value="UniProtKB-UniRule"/>
</dbReference>
<feature type="binding site" evidence="8">
    <location>
        <position position="233"/>
    </location>
    <ligand>
        <name>Mg(2+)</name>
        <dbReference type="ChEBI" id="CHEBI:18420"/>
    </ligand>
</feature>
<comment type="function">
    <text evidence="6">GTPase that associates with the 50S ribosomal subunit and may have a role during protein synthesis or ribosome biogenesis.</text>
</comment>
<dbReference type="PIRSF" id="PIRSF006809">
    <property type="entry name" value="GTP-binding_hflX_prd"/>
    <property type="match status" value="1"/>
</dbReference>
<dbReference type="KEGG" id="bbev:BBEV_1744"/>
<comment type="similarity">
    <text evidence="6">Belongs to the TRAFAC class OBG-HflX-like GTPase superfamily. HflX GTPase family.</text>
</comment>
<evidence type="ECO:0000256" key="5">
    <source>
        <dbReference type="ARBA" id="ARBA00023134"/>
    </source>
</evidence>
<comment type="cofactor">
    <cofactor evidence="8">
        <name>Mg(2+)</name>
        <dbReference type="ChEBI" id="CHEBI:18420"/>
    </cofactor>
</comment>
<feature type="binding site" evidence="7">
    <location>
        <begin position="339"/>
        <end position="341"/>
    </location>
    <ligand>
        <name>GTP</name>
        <dbReference type="ChEBI" id="CHEBI:37565"/>
    </ligand>
</feature>
<evidence type="ECO:0000259" key="9">
    <source>
        <dbReference type="PROSITE" id="PS51705"/>
    </source>
</evidence>
<dbReference type="InterPro" id="IPR032305">
    <property type="entry name" value="GTP-bd_M"/>
</dbReference>
<feature type="binding site" evidence="7">
    <location>
        <begin position="231"/>
        <end position="235"/>
    </location>
    <ligand>
        <name>GTP</name>
        <dbReference type="ChEBI" id="CHEBI:37565"/>
    </ligand>
</feature>
<dbReference type="Pfam" id="PF13167">
    <property type="entry name" value="GTP-bdg_N"/>
    <property type="match status" value="1"/>
</dbReference>
<dbReference type="EMBL" id="CP012502">
    <property type="protein sequence ID" value="AOM83105.1"/>
    <property type="molecule type" value="Genomic_DNA"/>
</dbReference>
<dbReference type="STRING" id="632773.BBEV_1744"/>
<dbReference type="Pfam" id="PF16360">
    <property type="entry name" value="GTP-bdg_M"/>
    <property type="match status" value="1"/>
</dbReference>
<evidence type="ECO:0000256" key="2">
    <source>
        <dbReference type="ARBA" id="ARBA00022723"/>
    </source>
</evidence>
<dbReference type="GO" id="GO:0043022">
    <property type="term" value="F:ribosome binding"/>
    <property type="evidence" value="ECO:0007669"/>
    <property type="project" value="TreeGrafter"/>
</dbReference>
<dbReference type="InterPro" id="IPR025121">
    <property type="entry name" value="GTPase_HflX_N"/>
</dbReference>
<reference evidence="10 11" key="1">
    <citation type="submission" date="2015-08" db="EMBL/GenBank/DDBJ databases">
        <title>The complete genome sequence of Bacillus beveridgei MLTeJB.</title>
        <authorList>
            <person name="Hanson T.E."/>
            <person name="Mesa C."/>
            <person name="Basesman S.M."/>
            <person name="Oremland R.S."/>
        </authorList>
    </citation>
    <scope>NUCLEOTIDE SEQUENCE [LARGE SCALE GENOMIC DNA]</scope>
    <source>
        <strain evidence="10 11">MLTeJB</strain>
    </source>
</reference>
<evidence type="ECO:0000313" key="11">
    <source>
        <dbReference type="Proteomes" id="UP000094463"/>
    </source>
</evidence>
<dbReference type="Proteomes" id="UP000094463">
    <property type="component" value="Chromosome"/>
</dbReference>
<dbReference type="RefSeq" id="WP_069365118.1">
    <property type="nucleotide sequence ID" value="NZ_CP012502.1"/>
</dbReference>
<organism evidence="10 11">
    <name type="scientific">Salisediminibacterium beveridgei</name>
    <dbReference type="NCBI Taxonomy" id="632773"/>
    <lineage>
        <taxon>Bacteria</taxon>
        <taxon>Bacillati</taxon>
        <taxon>Bacillota</taxon>
        <taxon>Bacilli</taxon>
        <taxon>Bacillales</taxon>
        <taxon>Bacillaceae</taxon>
        <taxon>Salisediminibacterium</taxon>
    </lineage>
</organism>
<dbReference type="Gene3D" id="3.40.50.300">
    <property type="entry name" value="P-loop containing nucleotide triphosphate hydrolases"/>
    <property type="match status" value="1"/>
</dbReference>
<dbReference type="InterPro" id="IPR027417">
    <property type="entry name" value="P-loop_NTPase"/>
</dbReference>
<feature type="domain" description="Hflx-type G" evidence="9">
    <location>
        <begin position="200"/>
        <end position="361"/>
    </location>
</feature>
<dbReference type="InterPro" id="IPR042108">
    <property type="entry name" value="GTPase_HflX_N_sf"/>
</dbReference>
<dbReference type="InterPro" id="IPR006073">
    <property type="entry name" value="GTP-bd"/>
</dbReference>
<dbReference type="HAMAP" id="MF_00900">
    <property type="entry name" value="GTPase_HflX"/>
    <property type="match status" value="1"/>
</dbReference>
<keyword evidence="1 6" id="KW-0963">Cytoplasm</keyword>
<feature type="binding site" evidence="7">
    <location>
        <begin position="319"/>
        <end position="322"/>
    </location>
    <ligand>
        <name>GTP</name>
        <dbReference type="ChEBI" id="CHEBI:37565"/>
    </ligand>
</feature>
<evidence type="ECO:0000256" key="3">
    <source>
        <dbReference type="ARBA" id="ARBA00022741"/>
    </source>
</evidence>
<dbReference type="PROSITE" id="PS51705">
    <property type="entry name" value="G_HFLX"/>
    <property type="match status" value="1"/>
</dbReference>
<dbReference type="AlphaFoldDB" id="A0A1D7QVS4"/>
<keyword evidence="3 6" id="KW-0547">Nucleotide-binding</keyword>
<feature type="binding site" evidence="8">
    <location>
        <position position="213"/>
    </location>
    <ligand>
        <name>Mg(2+)</name>
        <dbReference type="ChEBI" id="CHEBI:18420"/>
    </ligand>
</feature>
<dbReference type="NCBIfam" id="TIGR03156">
    <property type="entry name" value="GTP_HflX"/>
    <property type="match status" value="1"/>
</dbReference>
<evidence type="ECO:0000256" key="4">
    <source>
        <dbReference type="ARBA" id="ARBA00022842"/>
    </source>
</evidence>
<dbReference type="PRINTS" id="PR00326">
    <property type="entry name" value="GTP1OBG"/>
</dbReference>
<accession>A0A1D7QVS4</accession>
<protein>
    <recommendedName>
        <fullName evidence="6">GTPase HflX</fullName>
    </recommendedName>
    <alternativeName>
        <fullName evidence="6">GTP-binding protein HflX</fullName>
    </alternativeName>
</protein>
<dbReference type="GO" id="GO:0005737">
    <property type="term" value="C:cytoplasm"/>
    <property type="evidence" value="ECO:0007669"/>
    <property type="project" value="UniProtKB-SubCell"/>
</dbReference>
<sequence length="433" mass="48778">MKEKIAKQRIILVGVEDKQGDRQSFRHRMDELASLTETAGGVVISRMEQALDHPVSATYIGRGKLEELKKMIAELEADLTIFNGELTPSQLRNIGNELDSLVLDRTQLILDIFAQRAQSKEGKLQVELAQLSYLLPRLRGQGHIMSRLGGGIGTRGPGETQLEVDQRHIRQRMDDIKRQLEQVVAHRTRYRDRRKRNQAFQVALVGYTNAGKSTLLNQVTNADVFAEDQLFATLDPTTKQISLPKGMHVLLSDTVGFIQQLPTTLIAAFRSTLEEVTAADFIVHVVDASHEDASNHEASVADLLKDLDAHQIPQLTVYNKQDMIQGDFFALSTPSILLSAHQKNDVERFLEKLERSIEDGFIPYQIAVPAYEGKFLHRLKQETIVHEEHFRESDEHYVIRGYAQPGSSIYNVMIDEKSIAKEVNDGSEGFNSN</sequence>
<dbReference type="OrthoDB" id="9812272at2"/>
<keyword evidence="4 8" id="KW-0460">Magnesium</keyword>
<evidence type="ECO:0000256" key="1">
    <source>
        <dbReference type="ARBA" id="ARBA00022490"/>
    </source>
</evidence>
<evidence type="ECO:0000256" key="8">
    <source>
        <dbReference type="PIRSR" id="PIRSR006809-2"/>
    </source>
</evidence>
<gene>
    <name evidence="6" type="primary">hflX</name>
    <name evidence="10" type="ORF">BBEV_1744</name>
</gene>
<dbReference type="InterPro" id="IPR016496">
    <property type="entry name" value="GTPase_HflX"/>
</dbReference>
<evidence type="ECO:0000256" key="6">
    <source>
        <dbReference type="HAMAP-Rule" id="MF_00900"/>
    </source>
</evidence>
<dbReference type="Gene3D" id="3.40.50.11060">
    <property type="entry name" value="GTPase HflX, N-terminal domain"/>
    <property type="match status" value="1"/>
</dbReference>
<dbReference type="GO" id="GO:0046872">
    <property type="term" value="F:metal ion binding"/>
    <property type="evidence" value="ECO:0007669"/>
    <property type="project" value="UniProtKB-KW"/>
</dbReference>
<keyword evidence="11" id="KW-1185">Reference proteome</keyword>
<keyword evidence="2 8" id="KW-0479">Metal-binding</keyword>
<comment type="subcellular location">
    <subcellularLocation>
        <location evidence="6">Cytoplasm</location>
    </subcellularLocation>
    <text evidence="6">May associate with membranes.</text>
</comment>
<dbReference type="PANTHER" id="PTHR10229">
    <property type="entry name" value="GTP-BINDING PROTEIN HFLX"/>
    <property type="match status" value="1"/>
</dbReference>
<dbReference type="SUPFAM" id="SSF52540">
    <property type="entry name" value="P-loop containing nucleoside triphosphate hydrolases"/>
    <property type="match status" value="1"/>
</dbReference>
<dbReference type="Pfam" id="PF01926">
    <property type="entry name" value="MMR_HSR1"/>
    <property type="match status" value="1"/>
</dbReference>
<dbReference type="Gene3D" id="6.10.250.2860">
    <property type="match status" value="1"/>
</dbReference>
<proteinExistence type="inferred from homology"/>
<dbReference type="PANTHER" id="PTHR10229:SF0">
    <property type="entry name" value="GTP-BINDING PROTEIN 6-RELATED"/>
    <property type="match status" value="1"/>
</dbReference>
<name>A0A1D7QVS4_9BACI</name>